<keyword evidence="1" id="KW-1133">Transmembrane helix</keyword>
<dbReference type="RefSeq" id="WP_090842770.1">
    <property type="nucleotide sequence ID" value="NZ_FNIL01000005.1"/>
</dbReference>
<protein>
    <submittedName>
        <fullName evidence="3">Two-component signal transduction system YycFG, regulatory protein YycH</fullName>
    </submittedName>
</protein>
<keyword evidence="1" id="KW-0472">Membrane</keyword>
<dbReference type="EMBL" id="FNIL01000005">
    <property type="protein sequence ID" value="SDN96975.1"/>
    <property type="molecule type" value="Genomic_DNA"/>
</dbReference>
<gene>
    <name evidence="3" type="ORF">SAMN04488053_10544</name>
</gene>
<dbReference type="CDD" id="cd15787">
    <property type="entry name" value="YycH_N"/>
    <property type="match status" value="1"/>
</dbReference>
<dbReference type="OrthoDB" id="2382185at2"/>
<sequence length="454" mass="52354">MRALEHIKTFVLWLMILTSVVLTWFVWTYQPAYDELGETDNSYIEIEDIGEAKSFSQLLYPTSVLRHEEEDISWIHPAEDNYLELLEAISEIGLDNMRTAGTENAPSLDWFFEGIQMTFDEPLEGEWLQYIVDIEEENILIDYIDRIVITDTEANNGGEVTFLFIDMEAEEVYQSETTISSSQLRILTQRSALEQTAVEPHIFQEREDSDFQPVRYVASEPLSQRVYTYETTNISPDGFIQTLFADPGYVKQYFQEGQSSSYTDGTRMMDMLEGGSLLHFVQPDLSAGAQISTSSVVRSGQEFVNGHFGWTDDFYATSWNESGTYDQAEFTLHVGGMPVLDANSNNENHYKIELQRSGTEIIEYIRPMFQLDLNPFEIDTNVELPSYEELEEIIEEEDMFPLSAIEDAKIAYYMSRQNSFAVFEPSWFVFVRGQWQRVSIPDRNDQEVMPNGLE</sequence>
<feature type="transmembrane region" description="Helical" evidence="1">
    <location>
        <begin position="7"/>
        <end position="27"/>
    </location>
</feature>
<keyword evidence="1" id="KW-0812">Transmembrane</keyword>
<accession>A0A1H0FQQ5</accession>
<dbReference type="Proteomes" id="UP000198778">
    <property type="component" value="Unassembled WGS sequence"/>
</dbReference>
<dbReference type="Gene3D" id="3.30.310.160">
    <property type="entry name" value="YycH protein, domain 2"/>
    <property type="match status" value="1"/>
</dbReference>
<evidence type="ECO:0000313" key="3">
    <source>
        <dbReference type="EMBL" id="SDN96975.1"/>
    </source>
</evidence>
<feature type="domain" description="Regulatory protein YycH" evidence="2">
    <location>
        <begin position="5"/>
        <end position="440"/>
    </location>
</feature>
<dbReference type="InterPro" id="IPR009996">
    <property type="entry name" value="YycH"/>
</dbReference>
<proteinExistence type="predicted"/>
<dbReference type="AlphaFoldDB" id="A0A1H0FQQ5"/>
<organism evidence="3 4">
    <name type="scientific">Alkalicoccus daliensis</name>
    <dbReference type="NCBI Taxonomy" id="745820"/>
    <lineage>
        <taxon>Bacteria</taxon>
        <taxon>Bacillati</taxon>
        <taxon>Bacillota</taxon>
        <taxon>Bacilli</taxon>
        <taxon>Bacillales</taxon>
        <taxon>Bacillaceae</taxon>
        <taxon>Alkalicoccus</taxon>
    </lineage>
</organism>
<dbReference type="InterPro" id="IPR042274">
    <property type="entry name" value="YycH/YycI_2"/>
</dbReference>
<evidence type="ECO:0000256" key="1">
    <source>
        <dbReference type="SAM" id="Phobius"/>
    </source>
</evidence>
<name>A0A1H0FQQ5_9BACI</name>
<reference evidence="4" key="1">
    <citation type="submission" date="2016-10" db="EMBL/GenBank/DDBJ databases">
        <authorList>
            <person name="Varghese N."/>
            <person name="Submissions S."/>
        </authorList>
    </citation>
    <scope>NUCLEOTIDE SEQUENCE [LARGE SCALE GENOMIC DNA]</scope>
    <source>
        <strain evidence="4">CGMCC 1.10369</strain>
    </source>
</reference>
<evidence type="ECO:0000259" key="2">
    <source>
        <dbReference type="Pfam" id="PF07435"/>
    </source>
</evidence>
<keyword evidence="4" id="KW-1185">Reference proteome</keyword>
<dbReference type="Pfam" id="PF07435">
    <property type="entry name" value="YycH"/>
    <property type="match status" value="1"/>
</dbReference>
<dbReference type="STRING" id="745820.SAMN04488053_10544"/>
<evidence type="ECO:0000313" key="4">
    <source>
        <dbReference type="Proteomes" id="UP000198778"/>
    </source>
</evidence>